<dbReference type="Proteomes" id="UP001642540">
    <property type="component" value="Unassembled WGS sequence"/>
</dbReference>
<gene>
    <name evidence="3" type="ORF">ODALV1_LOCUS31049</name>
</gene>
<evidence type="ECO:0000313" key="3">
    <source>
        <dbReference type="EMBL" id="CAL8147144.1"/>
    </source>
</evidence>
<dbReference type="EMBL" id="CAXLJM020000164">
    <property type="protein sequence ID" value="CAL8147144.1"/>
    <property type="molecule type" value="Genomic_DNA"/>
</dbReference>
<evidence type="ECO:0000256" key="2">
    <source>
        <dbReference type="SAM" id="SignalP"/>
    </source>
</evidence>
<comment type="caution">
    <text evidence="3">The sequence shown here is derived from an EMBL/GenBank/DDBJ whole genome shotgun (WGS) entry which is preliminary data.</text>
</comment>
<name>A0ABP1S8H0_9HEXA</name>
<evidence type="ECO:0000313" key="4">
    <source>
        <dbReference type="Proteomes" id="UP001642540"/>
    </source>
</evidence>
<reference evidence="3 4" key="1">
    <citation type="submission" date="2024-08" db="EMBL/GenBank/DDBJ databases">
        <authorList>
            <person name="Cucini C."/>
            <person name="Frati F."/>
        </authorList>
    </citation>
    <scope>NUCLEOTIDE SEQUENCE [LARGE SCALE GENOMIC DNA]</scope>
</reference>
<proteinExistence type="predicted"/>
<keyword evidence="2" id="KW-0732">Signal</keyword>
<protein>
    <submittedName>
        <fullName evidence="3">Uncharacterized protein</fullName>
    </submittedName>
</protein>
<sequence>MSLKTLLFRFAPQQLLLIFLLVSPQFESSALSENEEQVQFPRNLVSVWLDSPYFNRRYQQSRVEGMIRLISGTFGSIAMDNVPIMERFASTESLRSTASIPIKAAEHNNKSAPGQRMKVMVSFDLSPSSQMESHPTFFNSFLVAKHYADQANTIFPGTVDTLLLHHDDYLRVQAEGRHGHVNIPAELHTAWSELNQRGNKKYNLAVTISLDLCGVTEESGRNLSEIRSQFVKYADIVVPVIYVGSDRLFTPCEEHSWQLELIRNCEANLKELKATVETIPIVICRTRLEISGTTTFGQCWQLMSDWAIKNKRKVIMYEAFDNLNGDYVGGNGWWRLTSQFTTGLENSAFEKKRQGEKVMCATSTGVHPNATEFHTSTPEPNVRDFFEDTRNYSNSQDITEEIGTNGSNTGFIVIAISLIFFLVLVSVSAVWFYAKHKRNKTQVSYYSRNRYGDDEVLF</sequence>
<evidence type="ECO:0000256" key="1">
    <source>
        <dbReference type="SAM" id="Phobius"/>
    </source>
</evidence>
<keyword evidence="4" id="KW-1185">Reference proteome</keyword>
<feature type="transmembrane region" description="Helical" evidence="1">
    <location>
        <begin position="411"/>
        <end position="434"/>
    </location>
</feature>
<accession>A0ABP1S8H0</accession>
<organism evidence="3 4">
    <name type="scientific">Orchesella dallaii</name>
    <dbReference type="NCBI Taxonomy" id="48710"/>
    <lineage>
        <taxon>Eukaryota</taxon>
        <taxon>Metazoa</taxon>
        <taxon>Ecdysozoa</taxon>
        <taxon>Arthropoda</taxon>
        <taxon>Hexapoda</taxon>
        <taxon>Collembola</taxon>
        <taxon>Entomobryomorpha</taxon>
        <taxon>Entomobryoidea</taxon>
        <taxon>Orchesellidae</taxon>
        <taxon>Orchesellinae</taxon>
        <taxon>Orchesella</taxon>
    </lineage>
</organism>
<keyword evidence="1" id="KW-1133">Transmembrane helix</keyword>
<feature type="chain" id="PRO_5046965632" evidence="2">
    <location>
        <begin position="31"/>
        <end position="458"/>
    </location>
</feature>
<keyword evidence="1" id="KW-0812">Transmembrane</keyword>
<keyword evidence="1" id="KW-0472">Membrane</keyword>
<feature type="signal peptide" evidence="2">
    <location>
        <begin position="1"/>
        <end position="30"/>
    </location>
</feature>